<sequence length="44" mass="5038">MIKFSEQAKENAQAPIDPKKRAVVRSSFLGKIKEFLSDIWPFGE</sequence>
<dbReference type="STRING" id="377629.TERTU_0789"/>
<keyword evidence="2" id="KW-1185">Reference proteome</keyword>
<reference evidence="1 2" key="1">
    <citation type="journal article" date="2009" name="PLoS ONE">
        <title>The complete genome of Teredinibacter turnerae T7901: an intracellular endosymbiont of marine wood-boring bivalves (shipworms).</title>
        <authorList>
            <person name="Yang J.C."/>
            <person name="Madupu R."/>
            <person name="Durkin A.S."/>
            <person name="Ekborg N.A."/>
            <person name="Pedamallu C.S."/>
            <person name="Hostetler J.B."/>
            <person name="Radune D."/>
            <person name="Toms B.S."/>
            <person name="Henrissat B."/>
            <person name="Coutinho P.M."/>
            <person name="Schwarz S."/>
            <person name="Field L."/>
            <person name="Trindade-Silva A.E."/>
            <person name="Soares C.A.G."/>
            <person name="Elshahawi S."/>
            <person name="Hanora A."/>
            <person name="Schmidt E.W."/>
            <person name="Haygood M.G."/>
            <person name="Posfai J."/>
            <person name="Benner J."/>
            <person name="Madinger C."/>
            <person name="Nove J."/>
            <person name="Anton B."/>
            <person name="Chaudhary K."/>
            <person name="Foster J."/>
            <person name="Holman A."/>
            <person name="Kumar S."/>
            <person name="Lessard P.A."/>
            <person name="Luyten Y.A."/>
            <person name="Slatko B."/>
            <person name="Wood N."/>
            <person name="Wu B."/>
            <person name="Teplitski M."/>
            <person name="Mougous J.D."/>
            <person name="Ward N."/>
            <person name="Eisen J.A."/>
            <person name="Badger J.H."/>
            <person name="Distel D.L."/>
        </authorList>
    </citation>
    <scope>NUCLEOTIDE SEQUENCE [LARGE SCALE GENOMIC DNA]</scope>
    <source>
        <strain evidence="2">ATCC 39867 / T7901</strain>
    </source>
</reference>
<accession>C5BPH4</accession>
<protein>
    <submittedName>
        <fullName evidence="1">Uncharacterized protein</fullName>
    </submittedName>
</protein>
<dbReference type="EMBL" id="CP001614">
    <property type="protein sequence ID" value="ACR13574.1"/>
    <property type="molecule type" value="Genomic_DNA"/>
</dbReference>
<organism evidence="1 2">
    <name type="scientific">Teredinibacter turnerae (strain ATCC 39867 / T7901)</name>
    <dbReference type="NCBI Taxonomy" id="377629"/>
    <lineage>
        <taxon>Bacteria</taxon>
        <taxon>Pseudomonadati</taxon>
        <taxon>Pseudomonadota</taxon>
        <taxon>Gammaproteobacteria</taxon>
        <taxon>Cellvibrionales</taxon>
        <taxon>Cellvibrionaceae</taxon>
        <taxon>Teredinibacter</taxon>
    </lineage>
</organism>
<evidence type="ECO:0000313" key="2">
    <source>
        <dbReference type="Proteomes" id="UP000009080"/>
    </source>
</evidence>
<dbReference type="HOGENOM" id="CLU_3223161_0_0_6"/>
<name>C5BPH4_TERTT</name>
<dbReference type="Proteomes" id="UP000009080">
    <property type="component" value="Chromosome"/>
</dbReference>
<evidence type="ECO:0000313" key="1">
    <source>
        <dbReference type="EMBL" id="ACR13574.1"/>
    </source>
</evidence>
<gene>
    <name evidence="1" type="ordered locus">TERTU_0789</name>
</gene>
<dbReference type="KEGG" id="ttu:TERTU_0789"/>
<dbReference type="AlphaFoldDB" id="C5BPH4"/>
<proteinExistence type="predicted"/>